<dbReference type="SUPFAM" id="SSF55781">
    <property type="entry name" value="GAF domain-like"/>
    <property type="match status" value="1"/>
</dbReference>
<dbReference type="PRINTS" id="PR00038">
    <property type="entry name" value="HTHLUXR"/>
</dbReference>
<dbReference type="InterPro" id="IPR001610">
    <property type="entry name" value="PAC"/>
</dbReference>
<dbReference type="Pfam" id="PF00196">
    <property type="entry name" value="GerE"/>
    <property type="match status" value="1"/>
</dbReference>
<dbReference type="OrthoDB" id="9782655at2"/>
<geneLocation type="plasmid" evidence="11">
    <name>unnamed3</name>
</geneLocation>
<evidence type="ECO:0000256" key="3">
    <source>
        <dbReference type="ARBA" id="ARBA00023015"/>
    </source>
</evidence>
<protein>
    <recommendedName>
        <fullName evidence="12">LuxR family transcriptional regulator</fullName>
    </recommendedName>
</protein>
<gene>
    <name evidence="11" type="ORF">BB934_35585</name>
</gene>
<keyword evidence="1" id="KW-0808">Transferase</keyword>
<dbReference type="SUPFAM" id="SSF46894">
    <property type="entry name" value="C-terminal effector domain of the bipartite response regulators"/>
    <property type="match status" value="1"/>
</dbReference>
<evidence type="ECO:0000256" key="4">
    <source>
        <dbReference type="ARBA" id="ARBA00023125"/>
    </source>
</evidence>
<dbReference type="InterPro" id="IPR000792">
    <property type="entry name" value="Tscrpt_reg_LuxR_C"/>
</dbReference>
<feature type="domain" description="PAS" evidence="9">
    <location>
        <begin position="330"/>
        <end position="402"/>
    </location>
</feature>
<dbReference type="Pfam" id="PF01590">
    <property type="entry name" value="GAF"/>
    <property type="match status" value="1"/>
</dbReference>
<keyword evidence="4" id="KW-0238">DNA-binding</keyword>
<dbReference type="SMART" id="SM00065">
    <property type="entry name" value="GAF"/>
    <property type="match status" value="1"/>
</dbReference>
<dbReference type="PANTHER" id="PTHR43214">
    <property type="entry name" value="TWO-COMPONENT RESPONSE REGULATOR"/>
    <property type="match status" value="1"/>
</dbReference>
<dbReference type="InterPro" id="IPR035965">
    <property type="entry name" value="PAS-like_dom_sf"/>
</dbReference>
<evidence type="ECO:0008006" key="12">
    <source>
        <dbReference type="Google" id="ProtNLM"/>
    </source>
</evidence>
<dbReference type="InterPro" id="IPR011006">
    <property type="entry name" value="CheY-like_superfamily"/>
</dbReference>
<dbReference type="Gene3D" id="3.30.450.40">
    <property type="match status" value="1"/>
</dbReference>
<dbReference type="SMART" id="SM00448">
    <property type="entry name" value="REC"/>
    <property type="match status" value="1"/>
</dbReference>
<dbReference type="NCBIfam" id="TIGR00229">
    <property type="entry name" value="sensory_box"/>
    <property type="match status" value="1"/>
</dbReference>
<dbReference type="Gene3D" id="3.30.450.20">
    <property type="entry name" value="PAS domain"/>
    <property type="match status" value="2"/>
</dbReference>
<dbReference type="KEGG" id="moc:BB934_35585"/>
<evidence type="ECO:0000259" key="9">
    <source>
        <dbReference type="PROSITE" id="PS50112"/>
    </source>
</evidence>
<dbReference type="InterPro" id="IPR003018">
    <property type="entry name" value="GAF"/>
</dbReference>
<dbReference type="GO" id="GO:0006355">
    <property type="term" value="P:regulation of DNA-templated transcription"/>
    <property type="evidence" value="ECO:0007669"/>
    <property type="project" value="InterPro"/>
</dbReference>
<dbReference type="AlphaFoldDB" id="A0A1B2EUF1"/>
<dbReference type="CDD" id="cd06170">
    <property type="entry name" value="LuxR_C_like"/>
    <property type="match status" value="1"/>
</dbReference>
<evidence type="ECO:0000313" key="11">
    <source>
        <dbReference type="EMBL" id="ANY83581.1"/>
    </source>
</evidence>
<keyword evidence="3" id="KW-0805">Transcription regulation</keyword>
<dbReference type="InterPro" id="IPR013655">
    <property type="entry name" value="PAS_fold_3"/>
</dbReference>
<dbReference type="SUPFAM" id="SSF55785">
    <property type="entry name" value="PYP-like sensor domain (PAS domain)"/>
    <property type="match status" value="2"/>
</dbReference>
<sequence>MSTMQFLTGGGIMGARIQAFDWSASPLGSPETWPPSLRVTLSNMLRSKMPTYLLWGQQLITFHNDACLPLRGLRAEALGQPLPRVWAEIWDVAAPLVTQARRGEAAYVQDVPVWIVQRKGYPEETWWNASFSPVMAETGDVGGVLIIIHETTERVFGEQRLRFLVDLSTRLRGIPDARGVMDTAAEMLGRHLKASRVGYAEFSKAGTSFTVERDWTEGPTPTFAGQYRVSDFGPLIESELQAGHTIRIDDALTDARTEEVNTAAESLHTGKRASIIAPLIRDGRLVASLFVHQAEPCHWRDDEVTLAQEVAERTWTSVLRARAETNLRESEARFRQFAEHSTDMLWIMNAETLQMEYVSPAFERVWGWSPEIFRHRDQWAETLHPDDRERALQATDRVLRGDTVVEEYRIVRPDGSMRHIHATGFPIFDEDQKIRRIAGIAKDITQHDGSTVYVVDSNEVSQRDLCLLLQGASYEVKTFASAQSFLDVAPVLVPGCVVLDIRNPEAGGLTIPRELKARRAGLPVIVIGEARGDVAVGVQAMKAGAVDFLDVPYRSEQLLDALASAQAAIRERAERDQATERVKALIAALPPREREVLDGLLAGGTNKTIARELGLSPRTVEAHRARIMERLSAQSLPELVQIAVVAGLQPKLQDRRG</sequence>
<evidence type="ECO:0000256" key="1">
    <source>
        <dbReference type="ARBA" id="ARBA00022679"/>
    </source>
</evidence>
<evidence type="ECO:0000259" key="8">
    <source>
        <dbReference type="PROSITE" id="PS50110"/>
    </source>
</evidence>
<keyword evidence="6" id="KW-0597">Phosphoprotein</keyword>
<proteinExistence type="predicted"/>
<evidence type="ECO:0000256" key="2">
    <source>
        <dbReference type="ARBA" id="ARBA00022777"/>
    </source>
</evidence>
<keyword evidence="11" id="KW-0614">Plasmid</keyword>
<organism evidence="11">
    <name type="scientific">Microvirga ossetica</name>
    <dbReference type="NCBI Taxonomy" id="1882682"/>
    <lineage>
        <taxon>Bacteria</taxon>
        <taxon>Pseudomonadati</taxon>
        <taxon>Pseudomonadota</taxon>
        <taxon>Alphaproteobacteria</taxon>
        <taxon>Hyphomicrobiales</taxon>
        <taxon>Methylobacteriaceae</taxon>
        <taxon>Microvirga</taxon>
    </lineage>
</organism>
<dbReference type="Pfam" id="PF00072">
    <property type="entry name" value="Response_reg"/>
    <property type="match status" value="1"/>
</dbReference>
<feature type="domain" description="PAC" evidence="10">
    <location>
        <begin position="404"/>
        <end position="456"/>
    </location>
</feature>
<dbReference type="InterPro" id="IPR016032">
    <property type="entry name" value="Sig_transdc_resp-reg_C-effctor"/>
</dbReference>
<name>A0A1B2EUF1_9HYPH</name>
<dbReference type="Gene3D" id="3.40.50.2300">
    <property type="match status" value="1"/>
</dbReference>
<reference evidence="11" key="1">
    <citation type="submission" date="2016-07" db="EMBL/GenBank/DDBJ databases">
        <title>Microvirga ossetica sp. nov. a new species of rhizobia isolated from root nodules of the legume species Vicia alpestris Steven originated from North Ossetia region in the Caucasus.</title>
        <authorList>
            <person name="Safronova V.I."/>
            <person name="Kuznetsova I.G."/>
            <person name="Sazanova A.L."/>
            <person name="Belimov A."/>
            <person name="Andronov E."/>
            <person name="Osledkin Y.S."/>
            <person name="Onishchuk O.P."/>
            <person name="Kurchak O.N."/>
            <person name="Shaposhnikov A.I."/>
            <person name="Willems A."/>
            <person name="Tikhonovich I.A."/>
        </authorList>
    </citation>
    <scope>NUCLEOTIDE SEQUENCE [LARGE SCALE GENOMIC DNA]</scope>
    <source>
        <strain evidence="11">V5/3M</strain>
        <plasmid evidence="11">unnamed3</plasmid>
    </source>
</reference>
<evidence type="ECO:0000256" key="6">
    <source>
        <dbReference type="PROSITE-ProRule" id="PRU00169"/>
    </source>
</evidence>
<dbReference type="EMBL" id="CP016618">
    <property type="protein sequence ID" value="ANY83581.1"/>
    <property type="molecule type" value="Genomic_DNA"/>
</dbReference>
<keyword evidence="2" id="KW-0418">Kinase</keyword>
<dbReference type="SMART" id="SM00091">
    <property type="entry name" value="PAS"/>
    <property type="match status" value="1"/>
</dbReference>
<dbReference type="InterPro" id="IPR029016">
    <property type="entry name" value="GAF-like_dom_sf"/>
</dbReference>
<dbReference type="InterPro" id="IPR036388">
    <property type="entry name" value="WH-like_DNA-bd_sf"/>
</dbReference>
<accession>A0A1B2EUF1</accession>
<dbReference type="PROSITE" id="PS50113">
    <property type="entry name" value="PAC"/>
    <property type="match status" value="1"/>
</dbReference>
<evidence type="ECO:0000259" key="10">
    <source>
        <dbReference type="PROSITE" id="PS50113"/>
    </source>
</evidence>
<dbReference type="InterPro" id="IPR001789">
    <property type="entry name" value="Sig_transdc_resp-reg_receiver"/>
</dbReference>
<dbReference type="PROSITE" id="PS00622">
    <property type="entry name" value="HTH_LUXR_1"/>
    <property type="match status" value="1"/>
</dbReference>
<dbReference type="PROSITE" id="PS50110">
    <property type="entry name" value="RESPONSE_REGULATORY"/>
    <property type="match status" value="1"/>
</dbReference>
<dbReference type="GO" id="GO:0000160">
    <property type="term" value="P:phosphorelay signal transduction system"/>
    <property type="evidence" value="ECO:0007669"/>
    <property type="project" value="InterPro"/>
</dbReference>
<dbReference type="InterPro" id="IPR039420">
    <property type="entry name" value="WalR-like"/>
</dbReference>
<dbReference type="PROSITE" id="PS50112">
    <property type="entry name" value="PAS"/>
    <property type="match status" value="1"/>
</dbReference>
<dbReference type="GO" id="GO:0016301">
    <property type="term" value="F:kinase activity"/>
    <property type="evidence" value="ECO:0007669"/>
    <property type="project" value="UniProtKB-KW"/>
</dbReference>
<dbReference type="InterPro" id="IPR000700">
    <property type="entry name" value="PAS-assoc_C"/>
</dbReference>
<dbReference type="PANTHER" id="PTHR43214:SF44">
    <property type="entry name" value="TWO-COMPONENT RESPONSE REGULATOR"/>
    <property type="match status" value="1"/>
</dbReference>
<dbReference type="PROSITE" id="PS50043">
    <property type="entry name" value="HTH_LUXR_2"/>
    <property type="match status" value="1"/>
</dbReference>
<keyword evidence="5" id="KW-0804">Transcription</keyword>
<evidence type="ECO:0000259" key="7">
    <source>
        <dbReference type="PROSITE" id="PS50043"/>
    </source>
</evidence>
<dbReference type="SMART" id="SM00086">
    <property type="entry name" value="PAC"/>
    <property type="match status" value="1"/>
</dbReference>
<dbReference type="GO" id="GO:0003677">
    <property type="term" value="F:DNA binding"/>
    <property type="evidence" value="ECO:0007669"/>
    <property type="project" value="UniProtKB-KW"/>
</dbReference>
<dbReference type="CDD" id="cd00130">
    <property type="entry name" value="PAS"/>
    <property type="match status" value="1"/>
</dbReference>
<feature type="domain" description="Response regulatory" evidence="8">
    <location>
        <begin position="451"/>
        <end position="566"/>
    </location>
</feature>
<dbReference type="Pfam" id="PF08447">
    <property type="entry name" value="PAS_3"/>
    <property type="match status" value="1"/>
</dbReference>
<dbReference type="Gene3D" id="1.10.10.10">
    <property type="entry name" value="Winged helix-like DNA-binding domain superfamily/Winged helix DNA-binding domain"/>
    <property type="match status" value="1"/>
</dbReference>
<feature type="domain" description="HTH luxR-type" evidence="7">
    <location>
        <begin position="582"/>
        <end position="647"/>
    </location>
</feature>
<dbReference type="InterPro" id="IPR000014">
    <property type="entry name" value="PAS"/>
</dbReference>
<evidence type="ECO:0000256" key="5">
    <source>
        <dbReference type="ARBA" id="ARBA00023163"/>
    </source>
</evidence>
<dbReference type="SMART" id="SM00421">
    <property type="entry name" value="HTH_LUXR"/>
    <property type="match status" value="1"/>
</dbReference>
<feature type="modified residue" description="4-aspartylphosphate" evidence="6">
    <location>
        <position position="500"/>
    </location>
</feature>
<dbReference type="SUPFAM" id="SSF52172">
    <property type="entry name" value="CheY-like"/>
    <property type="match status" value="1"/>
</dbReference>